<sequence precursor="true">MFERLLAMSYIDTTDLPSNSHWQVSCAGRLASCIKSEYYFTFGIMITPPNDRSWLRQATLVLAACEQGWDCALEKRGEEWVLWSCYPDDLDDEELTSSIQLQLALIHYLERDMLKTAPANKPRIWRKKL</sequence>
<protein>
    <submittedName>
        <fullName evidence="1">Uncharacterized protein</fullName>
    </submittedName>
</protein>
<dbReference type="Proteomes" id="UP000326936">
    <property type="component" value="Chromosome"/>
</dbReference>
<organism evidence="1 2">
    <name type="scientific">Vibrio aquimaris</name>
    <dbReference type="NCBI Taxonomy" id="2587862"/>
    <lineage>
        <taxon>Bacteria</taxon>
        <taxon>Pseudomonadati</taxon>
        <taxon>Pseudomonadota</taxon>
        <taxon>Gammaproteobacteria</taxon>
        <taxon>Vibrionales</taxon>
        <taxon>Vibrionaceae</taxon>
        <taxon>Vibrio</taxon>
    </lineage>
</organism>
<dbReference type="KEGG" id="vaq:FIV01_07405"/>
<evidence type="ECO:0000313" key="2">
    <source>
        <dbReference type="Proteomes" id="UP000326936"/>
    </source>
</evidence>
<reference evidence="1 2" key="1">
    <citation type="submission" date="2019-10" db="EMBL/GenBank/DDBJ databases">
        <title>Complete genome sequence of Vibrio sp. strain THAF100, isolated from non-filtered water from the water column of tank 6 of a marine aquarium containing stony-coral fragments. Water maintained at 26 degree C.</title>
        <authorList>
            <person name="Ruckert C."/>
            <person name="Franco A."/>
            <person name="Kalinowski J."/>
            <person name="Glaeser S."/>
        </authorList>
    </citation>
    <scope>NUCLEOTIDE SEQUENCE [LARGE SCALE GENOMIC DNA]</scope>
    <source>
        <strain evidence="1 2">THAF100</strain>
    </source>
</reference>
<dbReference type="OrthoDB" id="6267269at2"/>
<dbReference type="EMBL" id="CP045350">
    <property type="protein sequence ID" value="QFT26251.1"/>
    <property type="molecule type" value="Genomic_DNA"/>
</dbReference>
<proteinExistence type="predicted"/>
<accession>A0A5P9CJR1</accession>
<evidence type="ECO:0000313" key="1">
    <source>
        <dbReference type="EMBL" id="QFT26251.1"/>
    </source>
</evidence>
<dbReference type="RefSeq" id="WP_152430422.1">
    <property type="nucleotide sequence ID" value="NZ_CBCSDK010000004.1"/>
</dbReference>
<gene>
    <name evidence="1" type="ORF">FIV01_07405</name>
</gene>
<keyword evidence="2" id="KW-1185">Reference proteome</keyword>
<dbReference type="AlphaFoldDB" id="A0A5P9CJR1"/>
<name>A0A5P9CJR1_9VIBR</name>